<feature type="repeat" description="TPR" evidence="6">
    <location>
        <begin position="186"/>
        <end position="219"/>
    </location>
</feature>
<keyword evidence="3" id="KW-0963">Cytoplasm</keyword>
<evidence type="ECO:0000256" key="2">
    <source>
        <dbReference type="ARBA" id="ARBA00005348"/>
    </source>
</evidence>
<name>A0A3B5MTE4_9TELE</name>
<protein>
    <submittedName>
        <fullName evidence="7">Peroxisomal biogenesis factor 5-like b</fullName>
    </submittedName>
</protein>
<evidence type="ECO:0000256" key="3">
    <source>
        <dbReference type="ARBA" id="ARBA00022490"/>
    </source>
</evidence>
<dbReference type="SUPFAM" id="SSF48452">
    <property type="entry name" value="TPR-like"/>
    <property type="match status" value="1"/>
</dbReference>
<sequence>VLSDTEFWDKMQAEWEELARRNWLEETESQQKPGYYFSATNPYLDWPNAFAEGQDKAREGDLNAAVLLLEAAILQDPSDAKVTQRERTGRHRLAAELRPNNLPALMALAASLTNSSQLPEACDALRRWIGHNHRYRHLVQSRSPLQGSPATPRRGPGCSTPASSALQEVLLLFQEAAQLNVDNVDPDLQTGLGVLYNLSSEFDRAVEAFSAALSVRPQDYLLWNRLGATLANGSRSAEAVEAYGRALQLRPGFIRSRYNLGISCINLGSLREAVSNFVTALNQQRCSQRCSQLQMSTNIWAALRIAVSMMDDPGLDRAASLGDLDLLTRTLEGRDL</sequence>
<evidence type="ECO:0000256" key="6">
    <source>
        <dbReference type="PROSITE-ProRule" id="PRU00339"/>
    </source>
</evidence>
<comment type="similarity">
    <text evidence="2">Belongs to the peroxisomal targeting signal receptor family.</text>
</comment>
<comment type="subcellular location">
    <subcellularLocation>
        <location evidence="1">Cytoplasm</location>
    </subcellularLocation>
</comment>
<dbReference type="PANTHER" id="PTHR10130">
    <property type="entry name" value="PEROXISOMAL TARGETING SIGNAL 1 RECEPTOR PEX5"/>
    <property type="match status" value="1"/>
</dbReference>
<dbReference type="Ensembl" id="ENSXCOT00000027100.1">
    <property type="protein sequence ID" value="ENSXCOP00000026771.1"/>
    <property type="gene ID" value="ENSXCOG00000019998.1"/>
</dbReference>
<dbReference type="SMART" id="SM00028">
    <property type="entry name" value="TPR"/>
    <property type="match status" value="3"/>
</dbReference>
<organism evidence="7 8">
    <name type="scientific">Xiphophorus couchianus</name>
    <name type="common">Monterrey platyfish</name>
    <dbReference type="NCBI Taxonomy" id="32473"/>
    <lineage>
        <taxon>Eukaryota</taxon>
        <taxon>Metazoa</taxon>
        <taxon>Chordata</taxon>
        <taxon>Craniata</taxon>
        <taxon>Vertebrata</taxon>
        <taxon>Euteleostomi</taxon>
        <taxon>Actinopterygii</taxon>
        <taxon>Neopterygii</taxon>
        <taxon>Teleostei</taxon>
        <taxon>Neoteleostei</taxon>
        <taxon>Acanthomorphata</taxon>
        <taxon>Ovalentaria</taxon>
        <taxon>Atherinomorphae</taxon>
        <taxon>Cyprinodontiformes</taxon>
        <taxon>Poeciliidae</taxon>
        <taxon>Poeciliinae</taxon>
        <taxon>Xiphophorus</taxon>
    </lineage>
</organism>
<keyword evidence="5 6" id="KW-0802">TPR repeat</keyword>
<evidence type="ECO:0000256" key="5">
    <source>
        <dbReference type="ARBA" id="ARBA00022803"/>
    </source>
</evidence>
<proteinExistence type="inferred from homology"/>
<dbReference type="InterPro" id="IPR011990">
    <property type="entry name" value="TPR-like_helical_dom_sf"/>
</dbReference>
<dbReference type="InterPro" id="IPR019734">
    <property type="entry name" value="TPR_rpt"/>
</dbReference>
<keyword evidence="4" id="KW-0677">Repeat</keyword>
<dbReference type="GO" id="GO:0005778">
    <property type="term" value="C:peroxisomal membrane"/>
    <property type="evidence" value="ECO:0007669"/>
    <property type="project" value="TreeGrafter"/>
</dbReference>
<reference evidence="7" key="1">
    <citation type="submission" date="2025-08" db="UniProtKB">
        <authorList>
            <consortium name="Ensembl"/>
        </authorList>
    </citation>
    <scope>IDENTIFICATION</scope>
</reference>
<dbReference type="AlphaFoldDB" id="A0A3B5MTE4"/>
<dbReference type="Proteomes" id="UP000261380">
    <property type="component" value="Unplaced"/>
</dbReference>
<reference evidence="7" key="2">
    <citation type="submission" date="2025-09" db="UniProtKB">
        <authorList>
            <consortium name="Ensembl"/>
        </authorList>
    </citation>
    <scope>IDENTIFICATION</scope>
</reference>
<dbReference type="GO" id="GO:0005829">
    <property type="term" value="C:cytosol"/>
    <property type="evidence" value="ECO:0007669"/>
    <property type="project" value="TreeGrafter"/>
</dbReference>
<dbReference type="PROSITE" id="PS50005">
    <property type="entry name" value="TPR"/>
    <property type="match status" value="2"/>
</dbReference>
<evidence type="ECO:0000256" key="1">
    <source>
        <dbReference type="ARBA" id="ARBA00004496"/>
    </source>
</evidence>
<accession>A0A3B5MTE4</accession>
<keyword evidence="8" id="KW-1185">Reference proteome</keyword>
<dbReference type="Gene3D" id="1.25.40.10">
    <property type="entry name" value="Tetratricopeptide repeat domain"/>
    <property type="match status" value="1"/>
</dbReference>
<dbReference type="GO" id="GO:0016560">
    <property type="term" value="P:protein import into peroxisome matrix, docking"/>
    <property type="evidence" value="ECO:0007669"/>
    <property type="project" value="TreeGrafter"/>
</dbReference>
<feature type="repeat" description="TPR" evidence="6">
    <location>
        <begin position="220"/>
        <end position="253"/>
    </location>
</feature>
<evidence type="ECO:0000313" key="7">
    <source>
        <dbReference type="Ensembl" id="ENSXCOP00000026771.1"/>
    </source>
</evidence>
<evidence type="ECO:0000313" key="8">
    <source>
        <dbReference type="Proteomes" id="UP000261380"/>
    </source>
</evidence>
<dbReference type="InterPro" id="IPR024111">
    <property type="entry name" value="PEX5/PEX5L"/>
</dbReference>
<dbReference type="GeneTree" id="ENSGT00940000155931"/>
<evidence type="ECO:0000256" key="4">
    <source>
        <dbReference type="ARBA" id="ARBA00022737"/>
    </source>
</evidence>
<dbReference type="PANTHER" id="PTHR10130:SF10">
    <property type="entry name" value="PEX5-RELATED PROTEIN-LIKE ISOFORM X1"/>
    <property type="match status" value="1"/>
</dbReference>
<dbReference type="GO" id="GO:0005052">
    <property type="term" value="F:peroxisome matrix targeting signal-1 binding"/>
    <property type="evidence" value="ECO:0007669"/>
    <property type="project" value="TreeGrafter"/>
</dbReference>